<dbReference type="InterPro" id="IPR014352">
    <property type="entry name" value="FERM/acyl-CoA-bd_prot_sf"/>
</dbReference>
<dbReference type="EMBL" id="FODN01000002">
    <property type="protein sequence ID" value="SEN96562.1"/>
    <property type="molecule type" value="Genomic_DNA"/>
</dbReference>
<organism evidence="3 4">
    <name type="scientific">Flavobacterium sinopsychrotolerans</name>
    <dbReference type="NCBI Taxonomy" id="604089"/>
    <lineage>
        <taxon>Bacteria</taxon>
        <taxon>Pseudomonadati</taxon>
        <taxon>Bacteroidota</taxon>
        <taxon>Flavobacteriia</taxon>
        <taxon>Flavobacteriales</taxon>
        <taxon>Flavobacteriaceae</taxon>
        <taxon>Flavobacterium</taxon>
    </lineage>
</organism>
<dbReference type="OrthoDB" id="981216at2"/>
<dbReference type="GO" id="GO:0006631">
    <property type="term" value="P:fatty acid metabolic process"/>
    <property type="evidence" value="ECO:0007669"/>
    <property type="project" value="TreeGrafter"/>
</dbReference>
<dbReference type="Gene3D" id="1.20.80.10">
    <property type="match status" value="1"/>
</dbReference>
<dbReference type="PROSITE" id="PS51228">
    <property type="entry name" value="ACB_2"/>
    <property type="match status" value="1"/>
</dbReference>
<evidence type="ECO:0000313" key="3">
    <source>
        <dbReference type="EMBL" id="SEN96562.1"/>
    </source>
</evidence>
<keyword evidence="4" id="KW-1185">Reference proteome</keyword>
<name>A0A1H8KUG9_9FLAO</name>
<dbReference type="AlphaFoldDB" id="A0A1H8KUG9"/>
<dbReference type="PANTHER" id="PTHR23310:SF62">
    <property type="entry name" value="ACYL-COA BINDING PROTEIN 1, ISOFORM A"/>
    <property type="match status" value="1"/>
</dbReference>
<keyword evidence="1" id="KW-0446">Lipid-binding</keyword>
<dbReference type="PANTHER" id="PTHR23310">
    <property type="entry name" value="ACYL-COA-BINDING PROTEIN, ACBP"/>
    <property type="match status" value="1"/>
</dbReference>
<evidence type="ECO:0000256" key="1">
    <source>
        <dbReference type="ARBA" id="ARBA00023121"/>
    </source>
</evidence>
<dbReference type="STRING" id="604089.SAMN04487942_1351"/>
<dbReference type="InterPro" id="IPR035984">
    <property type="entry name" value="Acyl-CoA-binding_sf"/>
</dbReference>
<dbReference type="Proteomes" id="UP000198657">
    <property type="component" value="Unassembled WGS sequence"/>
</dbReference>
<dbReference type="InterPro" id="IPR000582">
    <property type="entry name" value="Acyl-CoA-binding_protein"/>
</dbReference>
<reference evidence="4" key="1">
    <citation type="submission" date="2016-10" db="EMBL/GenBank/DDBJ databases">
        <authorList>
            <person name="Varghese N."/>
            <person name="Submissions S."/>
        </authorList>
    </citation>
    <scope>NUCLEOTIDE SEQUENCE [LARGE SCALE GENOMIC DNA]</scope>
    <source>
        <strain evidence="4">CGMCC 1.8704</strain>
    </source>
</reference>
<evidence type="ECO:0000259" key="2">
    <source>
        <dbReference type="PROSITE" id="PS51228"/>
    </source>
</evidence>
<accession>A0A1H8KUG9</accession>
<dbReference type="RefSeq" id="WP_091166932.1">
    <property type="nucleotide sequence ID" value="NZ_CBCSFM010000003.1"/>
</dbReference>
<dbReference type="GO" id="GO:0000062">
    <property type="term" value="F:fatty-acyl-CoA binding"/>
    <property type="evidence" value="ECO:0007669"/>
    <property type="project" value="InterPro"/>
</dbReference>
<evidence type="ECO:0000313" key="4">
    <source>
        <dbReference type="Proteomes" id="UP000198657"/>
    </source>
</evidence>
<dbReference type="SUPFAM" id="SSF47027">
    <property type="entry name" value="Acyl-CoA binding protein"/>
    <property type="match status" value="1"/>
</dbReference>
<sequence>MIEKNLDTRFLEAVEIASKMTQAELPQDVQLRLYAFYKQATFGTLDLKQTSTYHLRDAFKTNAWMQISHLTPDEAKEQYIEMIHFLNKNSNQL</sequence>
<gene>
    <name evidence="3" type="ORF">SAMN04487942_1351</name>
</gene>
<proteinExistence type="predicted"/>
<dbReference type="Pfam" id="PF00887">
    <property type="entry name" value="ACBP"/>
    <property type="match status" value="1"/>
</dbReference>
<protein>
    <submittedName>
        <fullName evidence="3">Acyl CoA binding protein</fullName>
    </submittedName>
</protein>
<feature type="domain" description="ACB" evidence="2">
    <location>
        <begin position="6"/>
        <end position="92"/>
    </location>
</feature>